<proteinExistence type="predicted"/>
<gene>
    <name evidence="5" type="ORF">E3Q22_00114</name>
</gene>
<dbReference type="GO" id="GO:0043813">
    <property type="term" value="F:phosphatidylinositol-3,5-bisphosphate 5-phosphatase activity"/>
    <property type="evidence" value="ECO:0007669"/>
    <property type="project" value="InterPro"/>
</dbReference>
<reference evidence="5 6" key="1">
    <citation type="submission" date="2019-03" db="EMBL/GenBank/DDBJ databases">
        <title>Sequencing 25 genomes of Wallemia mellicola.</title>
        <authorList>
            <person name="Gostincar C."/>
        </authorList>
    </citation>
    <scope>NUCLEOTIDE SEQUENCE [LARGE SCALE GENOMIC DNA]</scope>
    <source>
        <strain evidence="5 6">EXF-6152</strain>
    </source>
</reference>
<sequence length="755" mass="88212">MNFSFTQTVMIYDQYKLYENKYCFIIIKSNQSDNYNKLIKISKSLDLQVEFDDNVYNNKDINQLLKLIEIDNGSLSKVTTFYGLVGFIKFTKYPYMIIITKRSPVGLLGGHYIYHIDDVLFISLFPKKLYLNDATESKLLNTFKQVDLSKNFYFSYSYDLTSSLYNNLNQIKTNNNRYIWNHNLIKDYYSQCIPIIHGFVDQSKLLVYGRVIHVTLIARRSRHFAGPRYLKRGINIQGNVANEVESEQIVSDSLTTPFKSKHAYNGNLNPNFTSFLQYRGSIPLFWSQDPQMGIKPMINVAPNDPYYRQAALHFKNLFRRYNTPIYILNLVKSRERIPRESKLLDSYDECVNQLNQFLDGRNKLRLTSWDMSRASKTNQDVIGFLEKFANDAILETNFFHTKYNKAQNGIIRTNCVDCLDRTNAAQFVIGKVAFGYQLHALGIIDKPMLDHDTDAVNMLTEMYHDHGDTIALQYGGSALVNRVETYRKINHWNSHSRDVVENIKRYYANSLLDADKQAAIDLFLGQSPPSSMESLSDIPIPTDSFFKLDNDEIKVEESTEQVESNLYHDYWKYFYRPTLFTSLERHFSTNMNSTLKYLPRNLKNRKNMSPFHTIKTSPNTPTRPFAPVRRWMSLQSIPSTRRNSSIGTISEVDSVDNNSEKDYESTALDVEEMIRERMQDLGFDQQDIISAVDRTIDPEVNEEDIFKYEDYTDYENKIFNDIDSNEYREYLEADHLVVNEAELSYYQQYIDSMSY</sequence>
<evidence type="ECO:0000259" key="4">
    <source>
        <dbReference type="PROSITE" id="PS50275"/>
    </source>
</evidence>
<evidence type="ECO:0000256" key="2">
    <source>
        <dbReference type="ARBA" id="ARBA00022801"/>
    </source>
</evidence>
<accession>A0A4T0MI51</accession>
<dbReference type="GO" id="GO:0046856">
    <property type="term" value="P:phosphatidylinositol dephosphorylation"/>
    <property type="evidence" value="ECO:0007669"/>
    <property type="project" value="InterPro"/>
</dbReference>
<dbReference type="EMBL" id="SPRC01000001">
    <property type="protein sequence ID" value="TIB82717.1"/>
    <property type="molecule type" value="Genomic_DNA"/>
</dbReference>
<dbReference type="GO" id="GO:0012505">
    <property type="term" value="C:endomembrane system"/>
    <property type="evidence" value="ECO:0007669"/>
    <property type="project" value="UniProtKB-SubCell"/>
</dbReference>
<dbReference type="InterPro" id="IPR043573">
    <property type="entry name" value="Fig4-like"/>
</dbReference>
<dbReference type="InterPro" id="IPR002013">
    <property type="entry name" value="SAC_dom"/>
</dbReference>
<dbReference type="AlphaFoldDB" id="A0A4T0MI51"/>
<dbReference type="Proteomes" id="UP000310685">
    <property type="component" value="Unassembled WGS sequence"/>
</dbReference>
<dbReference type="PROSITE" id="PS50275">
    <property type="entry name" value="SAC"/>
    <property type="match status" value="1"/>
</dbReference>
<comment type="caution">
    <text evidence="5">The sequence shown here is derived from an EMBL/GenBank/DDBJ whole genome shotgun (WGS) entry which is preliminary data.</text>
</comment>
<evidence type="ECO:0000256" key="1">
    <source>
        <dbReference type="ARBA" id="ARBA00004308"/>
    </source>
</evidence>
<comment type="subcellular location">
    <subcellularLocation>
        <location evidence="1">Endomembrane system</location>
    </subcellularLocation>
</comment>
<evidence type="ECO:0000256" key="3">
    <source>
        <dbReference type="ARBA" id="ARBA00023136"/>
    </source>
</evidence>
<keyword evidence="3" id="KW-0472">Membrane</keyword>
<dbReference type="PANTHER" id="PTHR45738">
    <property type="entry name" value="POLYPHOSPHOINOSITIDE PHOSPHATASE"/>
    <property type="match status" value="1"/>
</dbReference>
<protein>
    <recommendedName>
        <fullName evidence="4">SAC domain-containing protein</fullName>
    </recommendedName>
</protein>
<keyword evidence="2" id="KW-0378">Hydrolase</keyword>
<evidence type="ECO:0000313" key="6">
    <source>
        <dbReference type="Proteomes" id="UP000310685"/>
    </source>
</evidence>
<dbReference type="PANTHER" id="PTHR45738:SF5">
    <property type="entry name" value="POLYPHOSPHOINOSITIDE PHOSPHATASE"/>
    <property type="match status" value="1"/>
</dbReference>
<dbReference type="Pfam" id="PF02383">
    <property type="entry name" value="Syja_N"/>
    <property type="match status" value="1"/>
</dbReference>
<organism evidence="5 6">
    <name type="scientific">Wallemia mellicola</name>
    <dbReference type="NCBI Taxonomy" id="1708541"/>
    <lineage>
        <taxon>Eukaryota</taxon>
        <taxon>Fungi</taxon>
        <taxon>Dikarya</taxon>
        <taxon>Basidiomycota</taxon>
        <taxon>Wallemiomycotina</taxon>
        <taxon>Wallemiomycetes</taxon>
        <taxon>Wallemiales</taxon>
        <taxon>Wallemiaceae</taxon>
        <taxon>Wallemia</taxon>
    </lineage>
</organism>
<name>A0A4T0MI51_9BASI</name>
<evidence type="ECO:0000313" key="5">
    <source>
        <dbReference type="EMBL" id="TIB82717.1"/>
    </source>
</evidence>
<feature type="domain" description="SAC" evidence="4">
    <location>
        <begin position="143"/>
        <end position="476"/>
    </location>
</feature>